<feature type="region of interest" description="Disordered" evidence="5">
    <location>
        <begin position="401"/>
        <end position="440"/>
    </location>
</feature>
<reference evidence="7" key="1">
    <citation type="submission" date="2025-08" db="UniProtKB">
        <authorList>
            <consortium name="Ensembl"/>
        </authorList>
    </citation>
    <scope>IDENTIFICATION</scope>
</reference>
<dbReference type="PRINTS" id="PR00258">
    <property type="entry name" value="SPERACTRCPTR"/>
</dbReference>
<dbReference type="Ensembl" id="ENSZLMT00000004137.1">
    <property type="protein sequence ID" value="ENSZLMP00000004001.1"/>
    <property type="gene ID" value="ENSZLMG00000002878.1"/>
</dbReference>
<accession>A0A8D2NTV5</accession>
<sequence length="565" mass="61278">KWHHHPISAFLTPPPPPGAALSHHLPSSLAFSLNILTPTHTPPALVSLPRIRTHAGHPYVHFLGLWDNSRSPFPVHLPGPRVLRLAGGRSRCEGRVELEQEGMWGTVCDDSWDIPDADVVCRQLQCGHAVRAHSNAAFGRGHGPILRDEVGCQGHERDLWECPATLEHDCSHKEDAGVVCSEHQEWRLSGGRDGCAGRVEVFFRGTWSTVCNSTWYETEATVLCRTLGCGDALQRPSFGHTLPGKMVYLCGSLQPSLAECQWTFNKSAPCYQSGAAGVICNGTGSFLMGFEAQPGSSVRNSGSGHRIRTQSPRVGLSSAMEWVHPFVPTAMSSLGTPMPVLVTHSSQRPNAPSGIPNDYREAPTGFPKGSDCLVTAISKDSDSDSEYYEFSSKPPVALSTFYSEHPTSSGIPDTLSQDPCHPEPSHPSPLPTDSLRHHPREDLLPLRPSQERMEPFPKDGMTQGVGKLYPMDGRAVTPSSNILVPTFDVLVPTEPARPCPPLRSSSSSSSSSSMEPYWNGSIPPPAHGTQWHPADTGYATGGKCGSRHGETPRMRERDAEGMGRE</sequence>
<dbReference type="PANTHER" id="PTHR19331:SF477">
    <property type="entry name" value="T-CELL DIFFERENTIATION ANTIGEN CD6"/>
    <property type="match status" value="1"/>
</dbReference>
<dbReference type="InterPro" id="IPR036772">
    <property type="entry name" value="SRCR-like_dom_sf"/>
</dbReference>
<keyword evidence="8" id="KW-1185">Reference proteome</keyword>
<name>A0A8D2NTV5_ZOSLA</name>
<dbReference type="SUPFAM" id="SSF56487">
    <property type="entry name" value="SRCR-like"/>
    <property type="match status" value="2"/>
</dbReference>
<dbReference type="FunFam" id="3.10.250.10:FF:000002">
    <property type="entry name" value="Scavenger receptor cysteine-rich type 1 protein M130"/>
    <property type="match status" value="1"/>
</dbReference>
<keyword evidence="2" id="KW-0677">Repeat</keyword>
<dbReference type="Pfam" id="PF00530">
    <property type="entry name" value="SRCR"/>
    <property type="match status" value="2"/>
</dbReference>
<dbReference type="SMART" id="SM00202">
    <property type="entry name" value="SR"/>
    <property type="match status" value="2"/>
</dbReference>
<evidence type="ECO:0000256" key="2">
    <source>
        <dbReference type="ARBA" id="ARBA00022737"/>
    </source>
</evidence>
<comment type="caution">
    <text evidence="4">Lacks conserved residue(s) required for the propagation of feature annotation.</text>
</comment>
<feature type="domain" description="SRCR" evidence="6">
    <location>
        <begin position="83"/>
        <end position="181"/>
    </location>
</feature>
<proteinExistence type="predicted"/>
<feature type="disulfide bond" evidence="4">
    <location>
        <begin position="250"/>
        <end position="260"/>
    </location>
</feature>
<evidence type="ECO:0000259" key="6">
    <source>
        <dbReference type="PROSITE" id="PS50287"/>
    </source>
</evidence>
<organism evidence="7 8">
    <name type="scientific">Zosterops lateralis melanops</name>
    <dbReference type="NCBI Taxonomy" id="1220523"/>
    <lineage>
        <taxon>Eukaryota</taxon>
        <taxon>Metazoa</taxon>
        <taxon>Chordata</taxon>
        <taxon>Craniata</taxon>
        <taxon>Vertebrata</taxon>
        <taxon>Euteleostomi</taxon>
        <taxon>Archelosauria</taxon>
        <taxon>Archosauria</taxon>
        <taxon>Dinosauria</taxon>
        <taxon>Saurischia</taxon>
        <taxon>Theropoda</taxon>
        <taxon>Coelurosauria</taxon>
        <taxon>Aves</taxon>
        <taxon>Neognathae</taxon>
        <taxon>Neoaves</taxon>
        <taxon>Telluraves</taxon>
        <taxon>Australaves</taxon>
        <taxon>Passeriformes</taxon>
        <taxon>Sylvioidea</taxon>
        <taxon>Zosteropidae</taxon>
        <taxon>Zosterops</taxon>
    </lineage>
</organism>
<feature type="compositionally biased region" description="Polar residues" evidence="5">
    <location>
        <begin position="401"/>
        <end position="417"/>
    </location>
</feature>
<evidence type="ECO:0000313" key="8">
    <source>
        <dbReference type="Proteomes" id="UP000694401"/>
    </source>
</evidence>
<dbReference type="Gene3D" id="3.10.250.10">
    <property type="entry name" value="SRCR-like domain"/>
    <property type="match status" value="2"/>
</dbReference>
<feature type="domain" description="SRCR" evidence="6">
    <location>
        <begin position="186"/>
        <end position="281"/>
    </location>
</feature>
<dbReference type="PANTHER" id="PTHR19331">
    <property type="entry name" value="SCAVENGER RECEPTOR DOMAIN-CONTAINING"/>
    <property type="match status" value="1"/>
</dbReference>
<dbReference type="FunFam" id="3.10.250.10:FF:000017">
    <property type="entry name" value="CD6 molecule"/>
    <property type="match status" value="1"/>
</dbReference>
<dbReference type="InterPro" id="IPR001190">
    <property type="entry name" value="SRCR"/>
</dbReference>
<feature type="region of interest" description="Disordered" evidence="5">
    <location>
        <begin position="346"/>
        <end position="366"/>
    </location>
</feature>
<feature type="compositionally biased region" description="Basic and acidic residues" evidence="5">
    <location>
        <begin position="547"/>
        <end position="565"/>
    </location>
</feature>
<keyword evidence="3 4" id="KW-1015">Disulfide bond</keyword>
<feature type="region of interest" description="Disordered" evidence="5">
    <location>
        <begin position="495"/>
        <end position="565"/>
    </location>
</feature>
<evidence type="ECO:0000256" key="4">
    <source>
        <dbReference type="PROSITE-ProRule" id="PRU00196"/>
    </source>
</evidence>
<feature type="disulfide bond" evidence="4">
    <location>
        <begin position="152"/>
        <end position="162"/>
    </location>
</feature>
<evidence type="ECO:0000313" key="7">
    <source>
        <dbReference type="Ensembl" id="ENSZLMP00000004001.1"/>
    </source>
</evidence>
<evidence type="ECO:0000256" key="3">
    <source>
        <dbReference type="ARBA" id="ARBA00023157"/>
    </source>
</evidence>
<protein>
    <submittedName>
        <fullName evidence="7">CD6 molecule</fullName>
    </submittedName>
</protein>
<evidence type="ECO:0000256" key="5">
    <source>
        <dbReference type="SAM" id="MobiDB-lite"/>
    </source>
</evidence>
<dbReference type="PROSITE" id="PS50287">
    <property type="entry name" value="SRCR_2"/>
    <property type="match status" value="2"/>
</dbReference>
<dbReference type="Proteomes" id="UP000694401">
    <property type="component" value="Unassembled WGS sequence"/>
</dbReference>
<dbReference type="GO" id="GO:0016020">
    <property type="term" value="C:membrane"/>
    <property type="evidence" value="ECO:0007669"/>
    <property type="project" value="InterPro"/>
</dbReference>
<evidence type="ECO:0000256" key="1">
    <source>
        <dbReference type="ARBA" id="ARBA00022729"/>
    </source>
</evidence>
<keyword evidence="1" id="KW-0732">Signal</keyword>
<reference evidence="7" key="2">
    <citation type="submission" date="2025-09" db="UniProtKB">
        <authorList>
            <consortium name="Ensembl"/>
        </authorList>
    </citation>
    <scope>IDENTIFICATION</scope>
</reference>
<dbReference type="AlphaFoldDB" id="A0A8D2NTV5"/>
<feature type="compositionally biased region" description="Low complexity" evidence="5">
    <location>
        <begin position="504"/>
        <end position="513"/>
    </location>
</feature>